<proteinExistence type="predicted"/>
<dbReference type="KEGG" id="clg:Calag_0276"/>
<dbReference type="EMBL" id="CP003378">
    <property type="protein sequence ID" value="AFZ70056.1"/>
    <property type="molecule type" value="Genomic_DNA"/>
</dbReference>
<organism evidence="1 2">
    <name type="scientific">Caldisphaera lagunensis (strain DSM 15908 / JCM 11604 / ANMR 0165 / IC-154)</name>
    <dbReference type="NCBI Taxonomy" id="1056495"/>
    <lineage>
        <taxon>Archaea</taxon>
        <taxon>Thermoproteota</taxon>
        <taxon>Thermoprotei</taxon>
        <taxon>Acidilobales</taxon>
        <taxon>Caldisphaeraceae</taxon>
        <taxon>Caldisphaera</taxon>
    </lineage>
</organism>
<dbReference type="GeneID" id="14211536"/>
<dbReference type="Proteomes" id="UP000010469">
    <property type="component" value="Chromosome"/>
</dbReference>
<dbReference type="eggNOG" id="arCOG04356">
    <property type="taxonomic scope" value="Archaea"/>
</dbReference>
<dbReference type="STRING" id="1056495.Calag_0276"/>
<evidence type="ECO:0000313" key="1">
    <source>
        <dbReference type="EMBL" id="AFZ70056.1"/>
    </source>
</evidence>
<gene>
    <name evidence="1" type="ordered locus">Calag_0276</name>
</gene>
<dbReference type="PANTHER" id="PTHR39640">
    <property type="entry name" value="VNG6129C"/>
    <property type="match status" value="1"/>
</dbReference>
<dbReference type="InParanoid" id="L0A893"/>
<dbReference type="Pfam" id="PF05626">
    <property type="entry name" value="DUF790"/>
    <property type="match status" value="1"/>
</dbReference>
<reference evidence="2" key="1">
    <citation type="submission" date="2012-03" db="EMBL/GenBank/DDBJ databases">
        <title>Complete genome of Caldisphaera lagunensis DSM 15908.</title>
        <authorList>
            <person name="Lucas S."/>
            <person name="Copeland A."/>
            <person name="Lapidus A."/>
            <person name="Glavina del Rio T."/>
            <person name="Dalin E."/>
            <person name="Tice H."/>
            <person name="Bruce D."/>
            <person name="Goodwin L."/>
            <person name="Pitluck S."/>
            <person name="Peters L."/>
            <person name="Mikhailova N."/>
            <person name="Teshima H."/>
            <person name="Kyrpides N."/>
            <person name="Mavromatis K."/>
            <person name="Ivanova N."/>
            <person name="Brettin T."/>
            <person name="Detter J.C."/>
            <person name="Han C."/>
            <person name="Larimer F."/>
            <person name="Land M."/>
            <person name="Hauser L."/>
            <person name="Markowitz V."/>
            <person name="Cheng J.-F."/>
            <person name="Hugenholtz P."/>
            <person name="Woyke T."/>
            <person name="Wu D."/>
            <person name="Spring S."/>
            <person name="Schroeder M."/>
            <person name="Brambilla E."/>
            <person name="Klenk H.-P."/>
            <person name="Eisen J.A."/>
        </authorList>
    </citation>
    <scope>NUCLEOTIDE SEQUENCE [LARGE SCALE GENOMIC DNA]</scope>
    <source>
        <strain evidence="2">DSM 15908 / JCM 11604 / IC-154</strain>
    </source>
</reference>
<dbReference type="InterPro" id="IPR008508">
    <property type="entry name" value="Bax1"/>
</dbReference>
<dbReference type="RefSeq" id="WP_015231954.1">
    <property type="nucleotide sequence ID" value="NC_019791.1"/>
</dbReference>
<evidence type="ECO:0008006" key="3">
    <source>
        <dbReference type="Google" id="ProtNLM"/>
    </source>
</evidence>
<accession>L0A893</accession>
<name>L0A893_CALLD</name>
<protein>
    <recommendedName>
        <fullName evidence="3">DUF790 family protein</fullName>
    </recommendedName>
</protein>
<evidence type="ECO:0000313" key="2">
    <source>
        <dbReference type="Proteomes" id="UP000010469"/>
    </source>
</evidence>
<dbReference type="PIRSF" id="PIRSF019435">
    <property type="entry name" value="UCP019435"/>
    <property type="match status" value="1"/>
</dbReference>
<dbReference type="AlphaFoldDB" id="L0A893"/>
<dbReference type="PANTHER" id="PTHR39640:SF1">
    <property type="entry name" value="DUF790 FAMILY PROTEIN"/>
    <property type="match status" value="1"/>
</dbReference>
<sequence>MFSTDLLRVKYRKDKVYLNYLSEENYDLVEEIMSVIKENILVGEFNEEIKYLKKAYDPKLVEGIATLLLRKSVIESKSPIDPKIIRSRIFSYGPIIDEKEKMKVLDKIKQDLGVDPMKYIFSDLEEEMVIKSVPKIDLEDLIREYNFELLQTALMKTLKVNVYISNKWKELLFNAKKLGLMYNAYSDPFNVEIYGPASLLRLTERYGRSISMLLPIIISNKNWRIKGEFVGKYNRVYLLEANSNDALFPLNQQQNISFDSSIEKDFYSKMKVVASDWEIIREPEPLIASNSVFIPDFLLVKNNVKIYVEIVGFWTKEYLRRKSEKVKEIKLPLILIVDESLGYEDFKNENVIKFKKSINIASVYYLINKIYDNLIKTNSIKYDYNIELKEDIVTFDEISKKFNIPKEKIREEGFNIKGYTKLKKIFIKNDFLQNLKDKDFNNLKLSQLINQYGDWILDVLDFFGYQIKWINITDAIVKKV</sequence>
<dbReference type="OrthoDB" id="57367at2157"/>
<dbReference type="HOGENOM" id="CLU_038336_0_0_2"/>
<keyword evidence="2" id="KW-1185">Reference proteome</keyword>